<proteinExistence type="predicted"/>
<evidence type="ECO:0000256" key="1">
    <source>
        <dbReference type="SAM" id="MobiDB-lite"/>
    </source>
</evidence>
<feature type="compositionally biased region" description="Basic and acidic residues" evidence="1">
    <location>
        <begin position="44"/>
        <end position="67"/>
    </location>
</feature>
<gene>
    <name evidence="2" type="ORF">KHLLAP_LOCUS7975</name>
</gene>
<comment type="caution">
    <text evidence="2">The sequence shown here is derived from an EMBL/GenBank/DDBJ whole genome shotgun (WGS) entry which is preliminary data.</text>
</comment>
<evidence type="ECO:0000313" key="3">
    <source>
        <dbReference type="Proteomes" id="UP001295740"/>
    </source>
</evidence>
<feature type="region of interest" description="Disordered" evidence="1">
    <location>
        <begin position="174"/>
        <end position="204"/>
    </location>
</feature>
<dbReference type="EMBL" id="CAUWAG010000010">
    <property type="protein sequence ID" value="CAJ2507507.1"/>
    <property type="molecule type" value="Genomic_DNA"/>
</dbReference>
<feature type="compositionally biased region" description="Polar residues" evidence="1">
    <location>
        <begin position="175"/>
        <end position="191"/>
    </location>
</feature>
<accession>A0AAI8VMV2</accession>
<dbReference type="Proteomes" id="UP001295740">
    <property type="component" value="Unassembled WGS sequence"/>
</dbReference>
<keyword evidence="3" id="KW-1185">Reference proteome</keyword>
<sequence length="204" mass="22637">MPEFIYCLRAVLGDELMQQSLLPGQSLGTVNRPRTGFGSNEESDNNRTEDHNNHNPRAGDIESERHVASRANETDGTGGFNPLGKPGFDDVANTLRALGEIESANHAPHEVELKFRSKNEEGIREVFALSSRTDGRMILKALLGWEFDAEELLQRRIRGGADQQAMLNEVKRRVFSSSTTNNHKPTSSDNAVSDLAMKTDMEAR</sequence>
<protein>
    <submittedName>
        <fullName evidence="2">Uu.00g086930.m01.CDS01</fullName>
    </submittedName>
</protein>
<organism evidence="2 3">
    <name type="scientific">Anthostomella pinea</name>
    <dbReference type="NCBI Taxonomy" id="933095"/>
    <lineage>
        <taxon>Eukaryota</taxon>
        <taxon>Fungi</taxon>
        <taxon>Dikarya</taxon>
        <taxon>Ascomycota</taxon>
        <taxon>Pezizomycotina</taxon>
        <taxon>Sordariomycetes</taxon>
        <taxon>Xylariomycetidae</taxon>
        <taxon>Xylariales</taxon>
        <taxon>Xylariaceae</taxon>
        <taxon>Anthostomella</taxon>
    </lineage>
</organism>
<dbReference type="AlphaFoldDB" id="A0AAI8VMV2"/>
<reference evidence="2" key="1">
    <citation type="submission" date="2023-10" db="EMBL/GenBank/DDBJ databases">
        <authorList>
            <person name="Hackl T."/>
        </authorList>
    </citation>
    <scope>NUCLEOTIDE SEQUENCE</scope>
</reference>
<name>A0AAI8VMV2_9PEZI</name>
<evidence type="ECO:0000313" key="2">
    <source>
        <dbReference type="EMBL" id="CAJ2507507.1"/>
    </source>
</evidence>
<feature type="region of interest" description="Disordered" evidence="1">
    <location>
        <begin position="24"/>
        <end position="86"/>
    </location>
</feature>